<organism evidence="4 6">
    <name type="scientific">Rotaria socialis</name>
    <dbReference type="NCBI Taxonomy" id="392032"/>
    <lineage>
        <taxon>Eukaryota</taxon>
        <taxon>Metazoa</taxon>
        <taxon>Spiralia</taxon>
        <taxon>Gnathifera</taxon>
        <taxon>Rotifera</taxon>
        <taxon>Eurotatoria</taxon>
        <taxon>Bdelloidea</taxon>
        <taxon>Philodinida</taxon>
        <taxon>Philodinidae</taxon>
        <taxon>Rotaria</taxon>
    </lineage>
</organism>
<dbReference type="Proteomes" id="UP000663851">
    <property type="component" value="Unassembled WGS sequence"/>
</dbReference>
<dbReference type="Pfam" id="PF01436">
    <property type="entry name" value="NHL"/>
    <property type="match status" value="2"/>
</dbReference>
<gene>
    <name evidence="5" type="ORF">HFQ381_LOCUS28892</name>
    <name evidence="4" type="ORF">UJA718_LOCUS23913</name>
</gene>
<comment type="caution">
    <text evidence="4">The sequence shown here is derived from an EMBL/GenBank/DDBJ whole genome shotgun (WGS) entry which is preliminary data.</text>
</comment>
<feature type="compositionally biased region" description="Basic and acidic residues" evidence="3">
    <location>
        <begin position="312"/>
        <end position="323"/>
    </location>
</feature>
<dbReference type="AlphaFoldDB" id="A0A820T003"/>
<dbReference type="GO" id="GO:0061630">
    <property type="term" value="F:ubiquitin protein ligase activity"/>
    <property type="evidence" value="ECO:0007669"/>
    <property type="project" value="TreeGrafter"/>
</dbReference>
<keyword evidence="1" id="KW-0677">Repeat</keyword>
<evidence type="ECO:0000256" key="1">
    <source>
        <dbReference type="ARBA" id="ARBA00022737"/>
    </source>
</evidence>
<dbReference type="GO" id="GO:0008270">
    <property type="term" value="F:zinc ion binding"/>
    <property type="evidence" value="ECO:0007669"/>
    <property type="project" value="UniProtKB-KW"/>
</dbReference>
<sequence length="617" mass="69374">MSNIAEVLKRIRSVIDAKASVQMSMGPFKCSLPDNMQAEQIYEQIMDIASVTDGVTRQKHKCQIVTILRQITAEKSESIQHTEFTGNKLHIFMADVCLIKEESGRVKLEGFYGILQADISKEWFWARTRPTISSRLPKNDSMLSIFNRQKNEVVSQSNNAPTSLMKNYKGNASVMFDLNRSSQEISQDFLVILTSSPNSGTAGMEFQTDDTTELAKKIDSFKKRVKNTSPEEHLQESFSINMSSITLQRIVKSNESSLMRHLLQITGHIEYTLKRSSPSLENQKTTEDDKKSNDERKKRWWPISPWHQSSSDTDKSMKDPKKEENCEIVAGNNGEGNKLNQLNRPQALAVDTQDGILFIVDSKNRRVVAWKLGDDKGHVIAGGQGQGEQLNQLNNPTDVLIDEATRYLFISDRDNKRVVRCSSEQPSSTPEIIISEIDCYGIAMDQKGNLYVTNVANHEVRMYSKDGFSLRRVVAGGNSKGKDLDQLDYPTYITVDNNDSIYVSDNGNNRIMKWPNGAREGIVMATTQTNSDKNTSSCGLRGIAVDQRGTLYVAEMFNHRVTQWCHESNKGVTIVEGGKKRLRTHQLLCPVGLTLDASDSLYIADSNNNCVLRFSLK</sequence>
<reference evidence="4" key="1">
    <citation type="submission" date="2021-02" db="EMBL/GenBank/DDBJ databases">
        <authorList>
            <person name="Nowell W R."/>
        </authorList>
    </citation>
    <scope>NUCLEOTIDE SEQUENCE</scope>
</reference>
<name>A0A820T003_9BILA</name>
<dbReference type="EMBL" id="CAJOBO010004303">
    <property type="protein sequence ID" value="CAF4517372.1"/>
    <property type="molecule type" value="Genomic_DNA"/>
</dbReference>
<dbReference type="PANTHER" id="PTHR24104">
    <property type="entry name" value="E3 UBIQUITIN-PROTEIN LIGASE NHLRC1-RELATED"/>
    <property type="match status" value="1"/>
</dbReference>
<dbReference type="PROSITE" id="PS51125">
    <property type="entry name" value="NHL"/>
    <property type="match status" value="1"/>
</dbReference>
<dbReference type="InterPro" id="IPR011042">
    <property type="entry name" value="6-blade_b-propeller_TolB-like"/>
</dbReference>
<accession>A0A820T003</accession>
<dbReference type="Gene3D" id="2.120.10.30">
    <property type="entry name" value="TolB, C-terminal domain"/>
    <property type="match status" value="2"/>
</dbReference>
<dbReference type="Proteomes" id="UP000663873">
    <property type="component" value="Unassembled WGS sequence"/>
</dbReference>
<feature type="repeat" description="NHL" evidence="2">
    <location>
        <begin position="479"/>
        <end position="517"/>
    </location>
</feature>
<dbReference type="PANTHER" id="PTHR24104:SF25">
    <property type="entry name" value="PROTEIN LIN-41"/>
    <property type="match status" value="1"/>
</dbReference>
<dbReference type="SUPFAM" id="SSF101898">
    <property type="entry name" value="NHL repeat"/>
    <property type="match status" value="1"/>
</dbReference>
<evidence type="ECO:0000256" key="3">
    <source>
        <dbReference type="SAM" id="MobiDB-lite"/>
    </source>
</evidence>
<evidence type="ECO:0000313" key="4">
    <source>
        <dbReference type="EMBL" id="CAF4466793.1"/>
    </source>
</evidence>
<feature type="region of interest" description="Disordered" evidence="3">
    <location>
        <begin position="276"/>
        <end position="323"/>
    </location>
</feature>
<dbReference type="InterPro" id="IPR001258">
    <property type="entry name" value="NHL_repeat"/>
</dbReference>
<evidence type="ECO:0000313" key="5">
    <source>
        <dbReference type="EMBL" id="CAF4517372.1"/>
    </source>
</evidence>
<dbReference type="InterPro" id="IPR050952">
    <property type="entry name" value="TRIM-NHL_E3_ligases"/>
</dbReference>
<protein>
    <submittedName>
        <fullName evidence="4">Uncharacterized protein</fullName>
    </submittedName>
</protein>
<dbReference type="CDD" id="cd05819">
    <property type="entry name" value="NHL"/>
    <property type="match status" value="1"/>
</dbReference>
<feature type="compositionally biased region" description="Basic and acidic residues" evidence="3">
    <location>
        <begin position="284"/>
        <end position="297"/>
    </location>
</feature>
<dbReference type="EMBL" id="CAJOBP010005343">
    <property type="protein sequence ID" value="CAF4466793.1"/>
    <property type="molecule type" value="Genomic_DNA"/>
</dbReference>
<proteinExistence type="predicted"/>
<evidence type="ECO:0000256" key="2">
    <source>
        <dbReference type="PROSITE-ProRule" id="PRU00504"/>
    </source>
</evidence>
<dbReference type="GO" id="GO:0000209">
    <property type="term" value="P:protein polyubiquitination"/>
    <property type="evidence" value="ECO:0007669"/>
    <property type="project" value="TreeGrafter"/>
</dbReference>
<keyword evidence="6" id="KW-1185">Reference proteome</keyword>
<evidence type="ECO:0000313" key="6">
    <source>
        <dbReference type="Proteomes" id="UP000663873"/>
    </source>
</evidence>
<dbReference type="GO" id="GO:0043161">
    <property type="term" value="P:proteasome-mediated ubiquitin-dependent protein catabolic process"/>
    <property type="evidence" value="ECO:0007669"/>
    <property type="project" value="TreeGrafter"/>
</dbReference>